<comment type="caution">
    <text evidence="2">The sequence shown here is derived from an EMBL/GenBank/DDBJ whole genome shotgun (WGS) entry which is preliminary data.</text>
</comment>
<proteinExistence type="predicted"/>
<sequence length="198" mass="22316">MTVSGEFKLSKLDLKIGAALPLLCLELLGGTHRRLLPLVFFQTSMPPMSLAHPLVVHRMPKLERGQARASGSWDSCHRGRHKLTNFFLLFFFLAFFAALNSGEGKVRIKPNSRTFRAEVITLQSLALDMQGRQPNPTELLGLMRDHVSIDRLVHKKVGYLPRNLPVIDGFNGIFAIFRSTRLNRLLKTQQQEQVSVSA</sequence>
<dbReference type="Proteomes" id="UP000585474">
    <property type="component" value="Unassembled WGS sequence"/>
</dbReference>
<dbReference type="AlphaFoldDB" id="A0A7J0DA43"/>
<protein>
    <submittedName>
        <fullName evidence="2">Uncharacterized protein</fullName>
    </submittedName>
</protein>
<dbReference type="EMBL" id="BJWL01000119">
    <property type="protein sequence ID" value="GFS30380.1"/>
    <property type="molecule type" value="Genomic_DNA"/>
</dbReference>
<reference evidence="3" key="1">
    <citation type="submission" date="2019-07" db="EMBL/GenBank/DDBJ databases">
        <title>De Novo Assembly of kiwifruit Actinidia rufa.</title>
        <authorList>
            <person name="Sugita-Konishi S."/>
            <person name="Sato K."/>
            <person name="Mori E."/>
            <person name="Abe Y."/>
            <person name="Kisaki G."/>
            <person name="Hamano K."/>
            <person name="Suezawa K."/>
            <person name="Otani M."/>
            <person name="Fukuda T."/>
            <person name="Manabe T."/>
            <person name="Gomi K."/>
            <person name="Tabuchi M."/>
            <person name="Akimitsu K."/>
            <person name="Kataoka I."/>
        </authorList>
    </citation>
    <scope>NUCLEOTIDE SEQUENCE [LARGE SCALE GENOMIC DNA]</scope>
    <source>
        <strain evidence="3">cv. Fuchu</strain>
    </source>
</reference>
<evidence type="ECO:0000313" key="3">
    <source>
        <dbReference type="Proteomes" id="UP000585474"/>
    </source>
</evidence>
<feature type="transmembrane region" description="Helical" evidence="1">
    <location>
        <begin position="83"/>
        <end position="102"/>
    </location>
</feature>
<gene>
    <name evidence="2" type="ORF">Acr_00g0011570</name>
</gene>
<keyword evidence="1" id="KW-0472">Membrane</keyword>
<keyword evidence="3" id="KW-1185">Reference proteome</keyword>
<evidence type="ECO:0000313" key="2">
    <source>
        <dbReference type="EMBL" id="GFS30380.1"/>
    </source>
</evidence>
<keyword evidence="1" id="KW-1133">Transmembrane helix</keyword>
<organism evidence="2 3">
    <name type="scientific">Actinidia rufa</name>
    <dbReference type="NCBI Taxonomy" id="165716"/>
    <lineage>
        <taxon>Eukaryota</taxon>
        <taxon>Viridiplantae</taxon>
        <taxon>Streptophyta</taxon>
        <taxon>Embryophyta</taxon>
        <taxon>Tracheophyta</taxon>
        <taxon>Spermatophyta</taxon>
        <taxon>Magnoliopsida</taxon>
        <taxon>eudicotyledons</taxon>
        <taxon>Gunneridae</taxon>
        <taxon>Pentapetalae</taxon>
        <taxon>asterids</taxon>
        <taxon>Ericales</taxon>
        <taxon>Actinidiaceae</taxon>
        <taxon>Actinidia</taxon>
    </lineage>
</organism>
<evidence type="ECO:0000256" key="1">
    <source>
        <dbReference type="SAM" id="Phobius"/>
    </source>
</evidence>
<accession>A0A7J0DA43</accession>
<name>A0A7J0DA43_9ERIC</name>
<keyword evidence="1" id="KW-0812">Transmembrane</keyword>